<dbReference type="EMBL" id="OA883135">
    <property type="protein sequence ID" value="CAD7278065.1"/>
    <property type="molecule type" value="Genomic_DNA"/>
</dbReference>
<gene>
    <name evidence="3" type="ORF">NMOB1V02_LOCUS5779</name>
</gene>
<feature type="region of interest" description="Disordered" evidence="1">
    <location>
        <begin position="164"/>
        <end position="259"/>
    </location>
</feature>
<dbReference type="Pfam" id="PF00620">
    <property type="entry name" value="RhoGAP"/>
    <property type="match status" value="1"/>
</dbReference>
<feature type="domain" description="Rho-GAP" evidence="2">
    <location>
        <begin position="1"/>
        <end position="138"/>
    </location>
</feature>
<feature type="compositionally biased region" description="Basic residues" evidence="1">
    <location>
        <begin position="482"/>
        <end position="494"/>
    </location>
</feature>
<feature type="region of interest" description="Disordered" evidence="1">
    <location>
        <begin position="320"/>
        <end position="363"/>
    </location>
</feature>
<dbReference type="InterPro" id="IPR000198">
    <property type="entry name" value="RhoGAP_dom"/>
</dbReference>
<dbReference type="GO" id="GO:0007165">
    <property type="term" value="P:signal transduction"/>
    <property type="evidence" value="ECO:0007669"/>
    <property type="project" value="InterPro"/>
</dbReference>
<dbReference type="PANTHER" id="PTHR15670">
    <property type="entry name" value="RHO GTPASE ACTIVATING PROTEIN 11A"/>
    <property type="match status" value="1"/>
</dbReference>
<evidence type="ECO:0000259" key="2">
    <source>
        <dbReference type="PROSITE" id="PS50238"/>
    </source>
</evidence>
<protein>
    <recommendedName>
        <fullName evidence="2">Rho-GAP domain-containing protein</fullName>
    </recommendedName>
</protein>
<dbReference type="PANTHER" id="PTHR15670:SF4">
    <property type="entry name" value="RHO GTPASE-ACTIVATING PROTEIN 11A"/>
    <property type="match status" value="1"/>
</dbReference>
<dbReference type="EMBL" id="CAJPEX010001098">
    <property type="protein sequence ID" value="CAG0918217.1"/>
    <property type="molecule type" value="Genomic_DNA"/>
</dbReference>
<dbReference type="GO" id="GO:0005096">
    <property type="term" value="F:GTPase activator activity"/>
    <property type="evidence" value="ECO:0007669"/>
    <property type="project" value="TreeGrafter"/>
</dbReference>
<keyword evidence="4" id="KW-1185">Reference proteome</keyword>
<dbReference type="Proteomes" id="UP000678499">
    <property type="component" value="Unassembled WGS sequence"/>
</dbReference>
<organism evidence="3">
    <name type="scientific">Notodromas monacha</name>
    <dbReference type="NCBI Taxonomy" id="399045"/>
    <lineage>
        <taxon>Eukaryota</taxon>
        <taxon>Metazoa</taxon>
        <taxon>Ecdysozoa</taxon>
        <taxon>Arthropoda</taxon>
        <taxon>Crustacea</taxon>
        <taxon>Oligostraca</taxon>
        <taxon>Ostracoda</taxon>
        <taxon>Podocopa</taxon>
        <taxon>Podocopida</taxon>
        <taxon>Cypridocopina</taxon>
        <taxon>Cypridoidea</taxon>
        <taxon>Cyprididae</taxon>
        <taxon>Notodromas</taxon>
    </lineage>
</organism>
<evidence type="ECO:0000256" key="1">
    <source>
        <dbReference type="SAM" id="MobiDB-lite"/>
    </source>
</evidence>
<feature type="compositionally biased region" description="Polar residues" evidence="1">
    <location>
        <begin position="350"/>
        <end position="361"/>
    </location>
</feature>
<sequence length="640" mass="71721">MLLQEKLKAEGALPDKDATVHDVVAVLRSLLKELPEPVVPKYHTSLMKRCMRRSDAVGVLRTAMLLPETHLAVLCLLCDLFAGIAANAHVSHMDSKCLAIVMAPTLLYQEKLGGSETELKVVYPAILQTFIDNSEKLGIIPVKTSGGEMPKLVSLTELDVVKSTRRDRRSKSVTRTIAKMKNWMQQRRDDDAEDPESNGPQFERNSRISASAMSERKRKKKRFLTPTRDPVGQSKFYDDSDDGAPVAEKQPKLMPGSERMSRREIWVELQKKEDLPVPANVETESVLLEDNDPLTPQANSVQKAFADTWLRSESLKAELSPMLTNRSRKGRSPSQRRIDRRRSASLGTEAANNMENLSLKTPQAPVIRTPLAPLSQGRFHSLRRNKPNTVSNGLPTTFRSAVRATPLRALVLTENDDDTPEKPLESKRLSFVKPFDVSEIVKPNPELDKETAENQATAFMELARESWIPAQDVFGLPGGSAGKKRRHRRRHAKDPRRVMTAVIDSSALQGVRLKQRKSVSSSQIPLKPICSPSAGVWTVESIEFRVPKAPSTPADLHKRCDSGQRESRKRMAAERWTPGSAYFESGAAMTQSERKATVRDSVARIREENVGKVRELAQRYDTDVKRRESFVAPLPRTLFH</sequence>
<dbReference type="InterPro" id="IPR042869">
    <property type="entry name" value="ARHGAP11A/B"/>
</dbReference>
<reference evidence="3" key="1">
    <citation type="submission" date="2020-11" db="EMBL/GenBank/DDBJ databases">
        <authorList>
            <person name="Tran Van P."/>
        </authorList>
    </citation>
    <scope>NUCLEOTIDE SEQUENCE</scope>
</reference>
<dbReference type="PROSITE" id="PS50238">
    <property type="entry name" value="RHOGAP"/>
    <property type="match status" value="1"/>
</dbReference>
<dbReference type="OrthoDB" id="410651at2759"/>
<accession>A0A7R9GEF5</accession>
<dbReference type="AlphaFoldDB" id="A0A7R9GEF5"/>
<dbReference type="CDD" id="cd00159">
    <property type="entry name" value="RhoGAP"/>
    <property type="match status" value="1"/>
</dbReference>
<dbReference type="InterPro" id="IPR008936">
    <property type="entry name" value="Rho_GTPase_activation_prot"/>
</dbReference>
<proteinExistence type="predicted"/>
<evidence type="ECO:0000313" key="4">
    <source>
        <dbReference type="Proteomes" id="UP000678499"/>
    </source>
</evidence>
<evidence type="ECO:0000313" key="3">
    <source>
        <dbReference type="EMBL" id="CAD7278065.1"/>
    </source>
</evidence>
<name>A0A7R9GEF5_9CRUS</name>
<dbReference type="Gene3D" id="1.10.555.10">
    <property type="entry name" value="Rho GTPase activation protein"/>
    <property type="match status" value="1"/>
</dbReference>
<dbReference type="SMART" id="SM00324">
    <property type="entry name" value="RhoGAP"/>
    <property type="match status" value="1"/>
</dbReference>
<dbReference type="SUPFAM" id="SSF48350">
    <property type="entry name" value="GTPase activation domain, GAP"/>
    <property type="match status" value="1"/>
</dbReference>
<feature type="region of interest" description="Disordered" evidence="1">
    <location>
        <begin position="474"/>
        <end position="494"/>
    </location>
</feature>